<evidence type="ECO:0000256" key="1">
    <source>
        <dbReference type="ARBA" id="ARBA00000085"/>
    </source>
</evidence>
<dbReference type="InterPro" id="IPR003660">
    <property type="entry name" value="HAMP_dom"/>
</dbReference>
<dbReference type="FunFam" id="3.30.565.10:FF:000006">
    <property type="entry name" value="Sensor histidine kinase WalK"/>
    <property type="match status" value="1"/>
</dbReference>
<feature type="domain" description="Histidine kinase" evidence="11">
    <location>
        <begin position="238"/>
        <end position="452"/>
    </location>
</feature>
<dbReference type="Gene3D" id="3.30.565.10">
    <property type="entry name" value="Histidine kinase-like ATPase, C-terminal domain"/>
    <property type="match status" value="1"/>
</dbReference>
<keyword evidence="10" id="KW-0812">Transmembrane</keyword>
<feature type="transmembrane region" description="Helical" evidence="10">
    <location>
        <begin position="9"/>
        <end position="31"/>
    </location>
</feature>
<dbReference type="EC" id="2.7.13.3" evidence="3"/>
<reference evidence="13 14" key="1">
    <citation type="submission" date="2017-09" db="EMBL/GenBank/DDBJ databases">
        <title>Depth-based differentiation of microbial function through sediment-hosted aquifers and enrichment of novel symbionts in the deep terrestrial subsurface.</title>
        <authorList>
            <person name="Probst A.J."/>
            <person name="Ladd B."/>
            <person name="Jarett J.K."/>
            <person name="Geller-Mcgrath D.E."/>
            <person name="Sieber C.M."/>
            <person name="Emerson J.B."/>
            <person name="Anantharaman K."/>
            <person name="Thomas B.C."/>
            <person name="Malmstrom R."/>
            <person name="Stieglmeier M."/>
            <person name="Klingl A."/>
            <person name="Woyke T."/>
            <person name="Ryan C.M."/>
            <person name="Banfield J.F."/>
        </authorList>
    </citation>
    <scope>NUCLEOTIDE SEQUENCE [LARGE SCALE GENOMIC DNA]</scope>
    <source>
        <strain evidence="13">CG17_big_fil_post_rev_8_21_14_2_50_48_46</strain>
    </source>
</reference>
<dbReference type="InterPro" id="IPR036890">
    <property type="entry name" value="HATPase_C_sf"/>
</dbReference>
<feature type="transmembrane region" description="Helical" evidence="10">
    <location>
        <begin position="155"/>
        <end position="176"/>
    </location>
</feature>
<keyword evidence="7" id="KW-0547">Nucleotide-binding</keyword>
<keyword evidence="8" id="KW-0418">Kinase</keyword>
<dbReference type="SMART" id="SM00388">
    <property type="entry name" value="HisKA"/>
    <property type="match status" value="1"/>
</dbReference>
<evidence type="ECO:0000259" key="11">
    <source>
        <dbReference type="PROSITE" id="PS50109"/>
    </source>
</evidence>
<dbReference type="CDD" id="cd06225">
    <property type="entry name" value="HAMP"/>
    <property type="match status" value="1"/>
</dbReference>
<evidence type="ECO:0000256" key="2">
    <source>
        <dbReference type="ARBA" id="ARBA00004651"/>
    </source>
</evidence>
<evidence type="ECO:0000313" key="14">
    <source>
        <dbReference type="Proteomes" id="UP000231019"/>
    </source>
</evidence>
<dbReference type="InterPro" id="IPR003661">
    <property type="entry name" value="HisK_dim/P_dom"/>
</dbReference>
<evidence type="ECO:0000256" key="5">
    <source>
        <dbReference type="ARBA" id="ARBA00022553"/>
    </source>
</evidence>
<dbReference type="PANTHER" id="PTHR44936:SF10">
    <property type="entry name" value="SENSOR PROTEIN RSTB"/>
    <property type="match status" value="1"/>
</dbReference>
<evidence type="ECO:0000256" key="6">
    <source>
        <dbReference type="ARBA" id="ARBA00022679"/>
    </source>
</evidence>
<evidence type="ECO:0000256" key="4">
    <source>
        <dbReference type="ARBA" id="ARBA00022475"/>
    </source>
</evidence>
<keyword evidence="6" id="KW-0808">Transferase</keyword>
<dbReference type="Gene3D" id="6.10.340.10">
    <property type="match status" value="1"/>
</dbReference>
<dbReference type="SUPFAM" id="SSF55874">
    <property type="entry name" value="ATPase domain of HSP90 chaperone/DNA topoisomerase II/histidine kinase"/>
    <property type="match status" value="1"/>
</dbReference>
<dbReference type="SUPFAM" id="SSF158472">
    <property type="entry name" value="HAMP domain-like"/>
    <property type="match status" value="1"/>
</dbReference>
<feature type="domain" description="HAMP" evidence="12">
    <location>
        <begin position="178"/>
        <end position="230"/>
    </location>
</feature>
<evidence type="ECO:0000256" key="7">
    <source>
        <dbReference type="ARBA" id="ARBA00022741"/>
    </source>
</evidence>
<comment type="catalytic activity">
    <reaction evidence="1">
        <text>ATP + protein L-histidine = ADP + protein N-phospho-L-histidine.</text>
        <dbReference type="EC" id="2.7.13.3"/>
    </reaction>
</comment>
<evidence type="ECO:0000256" key="9">
    <source>
        <dbReference type="ARBA" id="ARBA00022840"/>
    </source>
</evidence>
<dbReference type="Pfam" id="PF00672">
    <property type="entry name" value="HAMP"/>
    <property type="match status" value="1"/>
</dbReference>
<protein>
    <recommendedName>
        <fullName evidence="3">histidine kinase</fullName>
        <ecNumber evidence="3">2.7.13.3</ecNumber>
    </recommendedName>
</protein>
<evidence type="ECO:0000256" key="8">
    <source>
        <dbReference type="ARBA" id="ARBA00022777"/>
    </source>
</evidence>
<dbReference type="InterPro" id="IPR050980">
    <property type="entry name" value="2C_sensor_his_kinase"/>
</dbReference>
<dbReference type="PROSITE" id="PS50109">
    <property type="entry name" value="HIS_KIN"/>
    <property type="match status" value="1"/>
</dbReference>
<dbReference type="InterPro" id="IPR003594">
    <property type="entry name" value="HATPase_dom"/>
</dbReference>
<comment type="caution">
    <text evidence="13">The sequence shown here is derived from an EMBL/GenBank/DDBJ whole genome shotgun (WGS) entry which is preliminary data.</text>
</comment>
<dbReference type="Gene3D" id="1.10.287.130">
    <property type="match status" value="1"/>
</dbReference>
<dbReference type="InterPro" id="IPR036097">
    <property type="entry name" value="HisK_dim/P_sf"/>
</dbReference>
<dbReference type="SMART" id="SM00387">
    <property type="entry name" value="HATPase_c"/>
    <property type="match status" value="1"/>
</dbReference>
<keyword evidence="9" id="KW-0067">ATP-binding</keyword>
<evidence type="ECO:0000256" key="10">
    <source>
        <dbReference type="SAM" id="Phobius"/>
    </source>
</evidence>
<dbReference type="SMART" id="SM00304">
    <property type="entry name" value="HAMP"/>
    <property type="match status" value="1"/>
</dbReference>
<evidence type="ECO:0000313" key="13">
    <source>
        <dbReference type="EMBL" id="PIW15894.1"/>
    </source>
</evidence>
<dbReference type="InterPro" id="IPR004358">
    <property type="entry name" value="Sig_transdc_His_kin-like_C"/>
</dbReference>
<accession>A0A2M7G281</accession>
<dbReference type="CDD" id="cd00082">
    <property type="entry name" value="HisKA"/>
    <property type="match status" value="1"/>
</dbReference>
<dbReference type="Proteomes" id="UP000231019">
    <property type="component" value="Unassembled WGS sequence"/>
</dbReference>
<dbReference type="Pfam" id="PF00512">
    <property type="entry name" value="HisKA"/>
    <property type="match status" value="1"/>
</dbReference>
<keyword evidence="10" id="KW-0472">Membrane</keyword>
<dbReference type="PRINTS" id="PR00344">
    <property type="entry name" value="BCTRLSENSOR"/>
</dbReference>
<keyword evidence="5" id="KW-0597">Phosphoprotein</keyword>
<dbReference type="GO" id="GO:0005886">
    <property type="term" value="C:plasma membrane"/>
    <property type="evidence" value="ECO:0007669"/>
    <property type="project" value="UniProtKB-SubCell"/>
</dbReference>
<evidence type="ECO:0000259" key="12">
    <source>
        <dbReference type="PROSITE" id="PS50885"/>
    </source>
</evidence>
<dbReference type="EMBL" id="PFFQ01000042">
    <property type="protein sequence ID" value="PIW15894.1"/>
    <property type="molecule type" value="Genomic_DNA"/>
</dbReference>
<gene>
    <name evidence="13" type="ORF">COW36_15605</name>
</gene>
<sequence length="453" mass="51695">MNLLFRKLYLYMLMVLVISLLLTGLVTAMIFNTRHEGLVRNVIRNQVVFVGRELAKTQRRAPNSLPERMQELGDDLGWNIALWEQGQLLHSTLPNPPLPPQDLNERLRKENYVLSWDFPGRPQVWISQSFPRMGFRLRNRVLWLQPRLSQLSRPAGAPLLAFVLILLILGLLLLPLTRFLLKPYRKLQTAIQALAQGDFSQKLESQQMREFEPLVSSFNHMSSQLAEMLSQKQRLIADVSHELRSPLTRLRMLLEILHQQAPEQADLLEKGIAETEELDHIIQDLLDISRLELDQLPLNKSRQDLRSLVFESLERHEPLMEQKGLKIEAKMPETAVMVDVDRERLNQVFNNLFSNLSKYVPDLSCVSLQIEVQADQALFHLRDQGPGLTAPDLEKIFEPFYRPDTSRSRRTGGTGLGLAISRRIARAHGGDLRASLPQDGGLALHLSLPLAAA</sequence>
<dbReference type="AlphaFoldDB" id="A0A2M7G281"/>
<proteinExistence type="predicted"/>
<organism evidence="13 14">
    <name type="scientific">bacterium (Candidatus Blackallbacteria) CG17_big_fil_post_rev_8_21_14_2_50_48_46</name>
    <dbReference type="NCBI Taxonomy" id="2014261"/>
    <lineage>
        <taxon>Bacteria</taxon>
        <taxon>Candidatus Blackallbacteria</taxon>
    </lineage>
</organism>
<dbReference type="SUPFAM" id="SSF47384">
    <property type="entry name" value="Homodimeric domain of signal transducing histidine kinase"/>
    <property type="match status" value="1"/>
</dbReference>
<dbReference type="GO" id="GO:0000155">
    <property type="term" value="F:phosphorelay sensor kinase activity"/>
    <property type="evidence" value="ECO:0007669"/>
    <property type="project" value="InterPro"/>
</dbReference>
<dbReference type="InterPro" id="IPR005467">
    <property type="entry name" value="His_kinase_dom"/>
</dbReference>
<comment type="subcellular location">
    <subcellularLocation>
        <location evidence="2">Cell membrane</location>
        <topology evidence="2">Multi-pass membrane protein</topology>
    </subcellularLocation>
</comment>
<name>A0A2M7G281_9BACT</name>
<dbReference type="GO" id="GO:0005524">
    <property type="term" value="F:ATP binding"/>
    <property type="evidence" value="ECO:0007669"/>
    <property type="project" value="UniProtKB-KW"/>
</dbReference>
<keyword evidence="10" id="KW-1133">Transmembrane helix</keyword>
<dbReference type="PROSITE" id="PS50885">
    <property type="entry name" value="HAMP"/>
    <property type="match status" value="1"/>
</dbReference>
<evidence type="ECO:0000256" key="3">
    <source>
        <dbReference type="ARBA" id="ARBA00012438"/>
    </source>
</evidence>
<keyword evidence="4" id="KW-1003">Cell membrane</keyword>
<dbReference type="PANTHER" id="PTHR44936">
    <property type="entry name" value="SENSOR PROTEIN CREC"/>
    <property type="match status" value="1"/>
</dbReference>
<dbReference type="Pfam" id="PF02518">
    <property type="entry name" value="HATPase_c"/>
    <property type="match status" value="1"/>
</dbReference>